<name>A0A2N0B8G4_9LEPT</name>
<accession>A0A2N0BG82</accession>
<sequence length="233" mass="26347">MRIGGEHRMQLGIPRDESLHYIGHGQLESAPASTSVLHVISHELGHVAEFRSEATRDRAEIRSLNMKIHYEFRNGKLVAVAGETEAVTAKKEEEPRNKNVIDSVLQKPESAQDTDKTSAEKAEKDKKSESSKTKPEDKEKQILSELRRIESEIQSFENSPEEKNGSFGSIRKSELEEKKRKLEMSLNQEKLKAVLEETLDTFRELTDKQTRMSLKILNVGEADKIGSIVDVHA</sequence>
<evidence type="ECO:0000313" key="4">
    <source>
        <dbReference type="EMBL" id="PJZ92844.1"/>
    </source>
</evidence>
<dbReference type="OrthoDB" id="345500at2"/>
<dbReference type="EMBL" id="NPEF01000101">
    <property type="protein sequence ID" value="PJZ92837.1"/>
    <property type="molecule type" value="Genomic_DNA"/>
</dbReference>
<dbReference type="AlphaFoldDB" id="A0A2N0B8G4"/>
<feature type="compositionally biased region" description="Basic and acidic residues" evidence="1">
    <location>
        <begin position="113"/>
        <end position="151"/>
    </location>
</feature>
<comment type="caution">
    <text evidence="4">The sequence shown here is derived from an EMBL/GenBank/DDBJ whole genome shotgun (WGS) entry which is preliminary data.</text>
</comment>
<evidence type="ECO:0000313" key="2">
    <source>
        <dbReference type="EMBL" id="MDV6234138.1"/>
    </source>
</evidence>
<reference evidence="2 5" key="2">
    <citation type="journal article" date="2018" name="Microb. Genom.">
        <title>Deciphering the unexplored Leptospira diversity from soils uncovers genomic evolution to virulence.</title>
        <authorList>
            <person name="Thibeaux R."/>
            <person name="Iraola G."/>
            <person name="Ferres I."/>
            <person name="Bierque E."/>
            <person name="Girault D."/>
            <person name="Soupe-Gilbert M.E."/>
            <person name="Picardeau M."/>
            <person name="Goarant C."/>
        </authorList>
    </citation>
    <scope>NUCLEOTIDE SEQUENCE [LARGE SCALE GENOMIC DNA]</scope>
    <source>
        <strain evidence="2 5">ATI7-C-A5</strain>
    </source>
</reference>
<dbReference type="Proteomes" id="UP000232122">
    <property type="component" value="Unassembled WGS sequence"/>
</dbReference>
<organism evidence="4">
    <name type="scientific">Leptospira ellisii</name>
    <dbReference type="NCBI Taxonomy" id="2023197"/>
    <lineage>
        <taxon>Bacteria</taxon>
        <taxon>Pseudomonadati</taxon>
        <taxon>Spirochaetota</taxon>
        <taxon>Spirochaetia</taxon>
        <taxon>Leptospirales</taxon>
        <taxon>Leptospiraceae</taxon>
        <taxon>Leptospira</taxon>
    </lineage>
</organism>
<proteinExistence type="predicted"/>
<evidence type="ECO:0000313" key="5">
    <source>
        <dbReference type="Proteomes" id="UP000232122"/>
    </source>
</evidence>
<keyword evidence="5" id="KW-1185">Reference proteome</keyword>
<accession>A0A2N0B8G4</accession>
<evidence type="ECO:0000313" key="3">
    <source>
        <dbReference type="EMBL" id="PJZ92837.1"/>
    </source>
</evidence>
<dbReference type="RefSeq" id="WP_100748208.1">
    <property type="nucleotide sequence ID" value="NZ_NPEF02000001.1"/>
</dbReference>
<feature type="region of interest" description="Disordered" evidence="1">
    <location>
        <begin position="88"/>
        <end position="172"/>
    </location>
</feature>
<dbReference type="EMBL" id="NPEF01000101">
    <property type="protein sequence ID" value="PJZ92844.1"/>
    <property type="molecule type" value="Genomic_DNA"/>
</dbReference>
<evidence type="ECO:0000256" key="1">
    <source>
        <dbReference type="SAM" id="MobiDB-lite"/>
    </source>
</evidence>
<protein>
    <submittedName>
        <fullName evidence="4">Uncharacterized protein</fullName>
    </submittedName>
</protein>
<feature type="compositionally biased region" description="Basic and acidic residues" evidence="1">
    <location>
        <begin position="88"/>
        <end position="99"/>
    </location>
</feature>
<reference evidence="4" key="1">
    <citation type="submission" date="2017-07" db="EMBL/GenBank/DDBJ databases">
        <title>Leptospira spp. isolated from tropical soils.</title>
        <authorList>
            <person name="Thibeaux R."/>
            <person name="Iraola G."/>
            <person name="Ferres I."/>
            <person name="Bierque E."/>
            <person name="Girault D."/>
            <person name="Soupe-Gilbert M.-E."/>
            <person name="Picardeau M."/>
            <person name="Goarant C."/>
        </authorList>
    </citation>
    <scope>NUCLEOTIDE SEQUENCE [LARGE SCALE GENOMIC DNA]</scope>
    <source>
        <strain evidence="4">ATI7-C-A5</strain>
    </source>
</reference>
<gene>
    <name evidence="2" type="ORF">CH379_000635</name>
    <name evidence="3" type="ORF">CH379_10995</name>
    <name evidence="4" type="ORF">CH379_11040</name>
</gene>
<reference evidence="2" key="3">
    <citation type="submission" date="2023-10" db="EMBL/GenBank/DDBJ databases">
        <authorList>
            <person name="Picardeau M."/>
            <person name="Thibeaux R."/>
        </authorList>
    </citation>
    <scope>NUCLEOTIDE SEQUENCE</scope>
    <source>
        <strain evidence="2">ATI7-C-A5</strain>
    </source>
</reference>
<dbReference type="EMBL" id="NPEF02000001">
    <property type="protein sequence ID" value="MDV6234138.1"/>
    <property type="molecule type" value="Genomic_DNA"/>
</dbReference>